<dbReference type="EMBL" id="BJZU01000105">
    <property type="protein sequence ID" value="GEP06511.1"/>
    <property type="molecule type" value="Genomic_DNA"/>
</dbReference>
<keyword evidence="1" id="KW-0472">Membrane</keyword>
<organism evidence="2 4">
    <name type="scientific">Methylobacterium oxalidis</name>
    <dbReference type="NCBI Taxonomy" id="944322"/>
    <lineage>
        <taxon>Bacteria</taxon>
        <taxon>Pseudomonadati</taxon>
        <taxon>Pseudomonadota</taxon>
        <taxon>Alphaproteobacteria</taxon>
        <taxon>Hyphomicrobiales</taxon>
        <taxon>Methylobacteriaceae</taxon>
        <taxon>Methylobacterium</taxon>
    </lineage>
</organism>
<proteinExistence type="predicted"/>
<dbReference type="RefSeq" id="WP_170267955.1">
    <property type="nucleotide sequence ID" value="NZ_BJZU01000105.1"/>
</dbReference>
<reference evidence="3" key="4">
    <citation type="submission" date="2023-01" db="EMBL/GenBank/DDBJ databases">
        <title>Draft genome sequence of Methylobacterium oxalidis strain NBRC 107715.</title>
        <authorList>
            <person name="Sun Q."/>
            <person name="Mori K."/>
        </authorList>
    </citation>
    <scope>NUCLEOTIDE SEQUENCE</scope>
    <source>
        <strain evidence="3">NBRC 107715</strain>
    </source>
</reference>
<evidence type="ECO:0000313" key="3">
    <source>
        <dbReference type="EMBL" id="GLS63911.1"/>
    </source>
</evidence>
<evidence type="ECO:0000313" key="2">
    <source>
        <dbReference type="EMBL" id="GEP06511.1"/>
    </source>
</evidence>
<evidence type="ECO:0000313" key="5">
    <source>
        <dbReference type="Proteomes" id="UP001156856"/>
    </source>
</evidence>
<name>A0A512J966_9HYPH</name>
<reference evidence="2 4" key="3">
    <citation type="submission" date="2019-07" db="EMBL/GenBank/DDBJ databases">
        <title>Whole genome shotgun sequence of Methylobacterium oxalidis NBRC 107715.</title>
        <authorList>
            <person name="Hosoyama A."/>
            <person name="Uohara A."/>
            <person name="Ohji S."/>
            <person name="Ichikawa N."/>
        </authorList>
    </citation>
    <scope>NUCLEOTIDE SEQUENCE [LARGE SCALE GENOMIC DNA]</scope>
    <source>
        <strain evidence="2 4">NBRC 107715</strain>
    </source>
</reference>
<dbReference type="Proteomes" id="UP000321960">
    <property type="component" value="Unassembled WGS sequence"/>
</dbReference>
<accession>A0A512J966</accession>
<dbReference type="Proteomes" id="UP001156856">
    <property type="component" value="Unassembled WGS sequence"/>
</dbReference>
<dbReference type="AlphaFoldDB" id="A0A512J966"/>
<reference evidence="3" key="1">
    <citation type="journal article" date="2014" name="Int. J. Syst. Evol. Microbiol.">
        <title>Complete genome of a new Firmicutes species belonging to the dominant human colonic microbiota ('Ruminococcus bicirculans') reveals two chromosomes and a selective capacity to utilize plant glucans.</title>
        <authorList>
            <consortium name="NISC Comparative Sequencing Program"/>
            <person name="Wegmann U."/>
            <person name="Louis P."/>
            <person name="Goesmann A."/>
            <person name="Henrissat B."/>
            <person name="Duncan S.H."/>
            <person name="Flint H.J."/>
        </authorList>
    </citation>
    <scope>NUCLEOTIDE SEQUENCE</scope>
    <source>
        <strain evidence="3">NBRC 107715</strain>
    </source>
</reference>
<gene>
    <name evidence="3" type="ORF">GCM10007888_22920</name>
    <name evidence="2" type="ORF">MOX02_45490</name>
</gene>
<dbReference type="EMBL" id="BSPK01000031">
    <property type="protein sequence ID" value="GLS63911.1"/>
    <property type="molecule type" value="Genomic_DNA"/>
</dbReference>
<keyword evidence="1" id="KW-1133">Transmembrane helix</keyword>
<feature type="transmembrane region" description="Helical" evidence="1">
    <location>
        <begin position="6"/>
        <end position="27"/>
    </location>
</feature>
<evidence type="ECO:0000256" key="1">
    <source>
        <dbReference type="SAM" id="Phobius"/>
    </source>
</evidence>
<keyword evidence="5" id="KW-1185">Reference proteome</keyword>
<sequence>MSGSKLIPLIYPVAGMAGTLLFCAFILHGGDILMPTAQADEEISSVLDAG</sequence>
<keyword evidence="1" id="KW-0812">Transmembrane</keyword>
<comment type="caution">
    <text evidence="2">The sequence shown here is derived from an EMBL/GenBank/DDBJ whole genome shotgun (WGS) entry which is preliminary data.</text>
</comment>
<protein>
    <submittedName>
        <fullName evidence="2">Uncharacterized protein</fullName>
    </submittedName>
</protein>
<evidence type="ECO:0000313" key="4">
    <source>
        <dbReference type="Proteomes" id="UP000321960"/>
    </source>
</evidence>
<reference evidence="5" key="2">
    <citation type="journal article" date="2019" name="Int. J. Syst. Evol. Microbiol.">
        <title>The Global Catalogue of Microorganisms (GCM) 10K type strain sequencing project: providing services to taxonomists for standard genome sequencing and annotation.</title>
        <authorList>
            <consortium name="The Broad Institute Genomics Platform"/>
            <consortium name="The Broad Institute Genome Sequencing Center for Infectious Disease"/>
            <person name="Wu L."/>
            <person name="Ma J."/>
        </authorList>
    </citation>
    <scope>NUCLEOTIDE SEQUENCE [LARGE SCALE GENOMIC DNA]</scope>
    <source>
        <strain evidence="5">NBRC 107715</strain>
    </source>
</reference>